<dbReference type="EMBL" id="WXXV01000029">
    <property type="protein sequence ID" value="MBE7696217.1"/>
    <property type="molecule type" value="Genomic_DNA"/>
</dbReference>
<keyword evidence="2" id="KW-1185">Reference proteome</keyword>
<accession>A0AAP1WHB1</accession>
<name>A0AAP1WHB1_9FLAO</name>
<dbReference type="RefSeq" id="WP_101955233.1">
    <property type="nucleotide sequence ID" value="NZ_JAJHTL010000034.1"/>
</dbReference>
<dbReference type="AlphaFoldDB" id="A0AAP1WHB1"/>
<gene>
    <name evidence="1" type="ORF">F7645_12395</name>
</gene>
<proteinExistence type="predicted"/>
<comment type="caution">
    <text evidence="1">The sequence shown here is derived from an EMBL/GenBank/DDBJ whole genome shotgun (WGS) entry which is preliminary data.</text>
</comment>
<dbReference type="Proteomes" id="UP000806077">
    <property type="component" value="Unassembled WGS sequence"/>
</dbReference>
<reference evidence="1 2" key="1">
    <citation type="journal article" date="2020" name="Int. J. Syst. Evol. Microbiol.">
        <title>Tenacibaculum piscium sp. nov., isolated from skin ulcers of sea-farmed fish, and description of Tenacibaculum finnmarkense sp. nov. with subdivision into genomovars finnmarkense and ulcerans.</title>
        <authorList>
            <person name="Olsen A.B."/>
            <person name="Spilsberg B."/>
            <person name="Nilsen H.K."/>
            <person name="Lagesen K."/>
            <person name="Gulla S."/>
            <person name="Avendano-Herrera R."/>
            <person name="Irgang R."/>
            <person name="Duchaud E."/>
            <person name="Colquhoun D.J."/>
        </authorList>
    </citation>
    <scope>NUCLEOTIDE SEQUENCE [LARGE SCALE GENOMIC DNA]</scope>
    <source>
        <strain evidence="1 2">TNO037</strain>
    </source>
</reference>
<protein>
    <submittedName>
        <fullName evidence="1">Uncharacterized protein</fullName>
    </submittedName>
</protein>
<sequence>MPVGIAKIAPRDTNLQADNNLVIIPTNESLSFSAYVYESTTAVQRKNIKWIWVEEKYLSQLRSMTKENKFEHWGKWSLKGKKPLNLYGIGINYAKSTSINISNLSGSIGKKYWLEAFVLYPEFKHPVGKCFTIKGKPAILSAYFEGAAIGECNDLVKSKYGKTINLIINTHSLPDVTLSYHNYVVFEIDIYNKEKNKKVTKEPFRSYVDFAQGAKDLNGTIKTGIILEDSWRNEVAHNNSDETKSYYAVIKATHYFNKDAVYNGEEIPGSKIGSAFVQKSPNKELVAYTITEEDWRKDNTYLSFLGKSFGDVKAAAAKYQSTEINFKTIDSKGEQLPLYVQLPYTTQGEAIGFRTIEAGKMLAAIKDKKYTCKETHSCKFTAIEVVVGENKDGKKTPTVIFNENDDSTIEVNDNTTKIFSFVAGESKRETLEITLKDLSITDYGNDDGEIKCVAPVPHTKKNLIDATKVSPQWLVEKGSATDKKYSTYEVKKNTILLDMGYHYNTKVAERSGINNKLLDKLWMFNYFLLSKKNAQDYVVPINTCRYPSQRVLLQVFPNITWGISFSVGKIDPKYKEDWRSDLTETRKKTLDEVKAFGEIAKPDFLKKKEQAIRKLNLKLGINVAYDNIKFDFAPDFGQKIHDVVYAFAKAKELMDVMTGNEYDDKTKKLKYQERIKKLAKDRGGKWASKLKLSKLPITITVSEPALSFGGTWGFQPNQLDATNVLPSYNIFFKAAPLLKASGKLNLITCAGFIPVADIILDAAGAEASFFIEVVGNIDVGVAFSMQVAAQAQLSKGTTDFDGALKMRVEASLTLGGGLVGFLFIGGSLSSDSSTKYVASVETGFTGGLKIGADNAGLYIDTIIKFAGLSATAQKVHKNVEGGGERTKTIGPYVIAKEITLLKNKHYFNLQKNDKA</sequence>
<evidence type="ECO:0000313" key="2">
    <source>
        <dbReference type="Proteomes" id="UP000806077"/>
    </source>
</evidence>
<evidence type="ECO:0000313" key="1">
    <source>
        <dbReference type="EMBL" id="MBE7696217.1"/>
    </source>
</evidence>
<organism evidence="1 2">
    <name type="scientific">Tenacibaculum finnmarkense genomovar finnmarkense</name>
    <dbReference type="NCBI Taxonomy" id="1458503"/>
    <lineage>
        <taxon>Bacteria</taxon>
        <taxon>Pseudomonadati</taxon>
        <taxon>Bacteroidota</taxon>
        <taxon>Flavobacteriia</taxon>
        <taxon>Flavobacteriales</taxon>
        <taxon>Flavobacteriaceae</taxon>
        <taxon>Tenacibaculum</taxon>
        <taxon>Tenacibaculum finnmarkense</taxon>
    </lineage>
</organism>